<feature type="region of interest" description="Disordered" evidence="2">
    <location>
        <begin position="1"/>
        <end position="22"/>
    </location>
</feature>
<comment type="similarity">
    <text evidence="1">Belongs to the ROK (NagC/XylR) family.</text>
</comment>
<dbReference type="CDD" id="cd24058">
    <property type="entry name" value="ASKHA_NBD_ROK_PPGK"/>
    <property type="match status" value="1"/>
</dbReference>
<accession>A0ABS5Y746</accession>
<dbReference type="Pfam" id="PF00480">
    <property type="entry name" value="ROK"/>
    <property type="match status" value="1"/>
</dbReference>
<gene>
    <name evidence="3" type="ORF">IXB28_15610</name>
</gene>
<dbReference type="Proteomes" id="UP001196661">
    <property type="component" value="Unassembled WGS sequence"/>
</dbReference>
<evidence type="ECO:0000313" key="3">
    <source>
        <dbReference type="EMBL" id="MBT9313640.1"/>
    </source>
</evidence>
<protein>
    <submittedName>
        <fullName evidence="3">ROK family protein</fullName>
    </submittedName>
</protein>
<dbReference type="SUPFAM" id="SSF53067">
    <property type="entry name" value="Actin-like ATPase domain"/>
    <property type="match status" value="1"/>
</dbReference>
<reference evidence="3 4" key="1">
    <citation type="journal article" date="2021" name="Mar. Drugs">
        <title>Genome Reduction and Secondary Metabolism of the Marine Sponge-Associated Cyanobacterium Leptothoe.</title>
        <authorList>
            <person name="Konstantinou D."/>
            <person name="Popin R.V."/>
            <person name="Fewer D.P."/>
            <person name="Sivonen K."/>
            <person name="Gkelis S."/>
        </authorList>
    </citation>
    <scope>NUCLEOTIDE SEQUENCE [LARGE SCALE GENOMIC DNA]</scope>
    <source>
        <strain evidence="3 4">TAU-MAC 1615</strain>
    </source>
</reference>
<dbReference type="InterPro" id="IPR043129">
    <property type="entry name" value="ATPase_NBD"/>
</dbReference>
<sequence length="253" mass="27520">MLTAKQPATQPMDNSQNQSEHTQTVTTLAVDIGGSGIKVMLLDAQGQPLGERERLKTPKPATPEAVIDAIAKLATTQPAFDRVSVGFPGVVRHGITHTAVNLDKKWIGYPLADTLAQQLNCPVKAANDADIQGFGAISGEGVEMVVTLGTGFGSALFVNGHLVPNLEMAHHRFRKNQTYEEQLGRAALEKAGKEKWNRRLEKAMESLDHLFNYDRLYIGGGETKNITFKLPENAQIVSNRLGLLGGIALWQDQ</sequence>
<dbReference type="PANTHER" id="PTHR18964">
    <property type="entry name" value="ROK (REPRESSOR, ORF, KINASE) FAMILY"/>
    <property type="match status" value="1"/>
</dbReference>
<evidence type="ECO:0000256" key="2">
    <source>
        <dbReference type="SAM" id="MobiDB-lite"/>
    </source>
</evidence>
<evidence type="ECO:0000313" key="4">
    <source>
        <dbReference type="Proteomes" id="UP001196661"/>
    </source>
</evidence>
<dbReference type="Gene3D" id="3.30.420.40">
    <property type="match status" value="2"/>
</dbReference>
<name>A0ABS5Y746_9CYAN</name>
<organism evidence="3 4">
    <name type="scientific">Leptothoe kymatousa TAU-MAC 1615</name>
    <dbReference type="NCBI Taxonomy" id="2364775"/>
    <lineage>
        <taxon>Bacteria</taxon>
        <taxon>Bacillati</taxon>
        <taxon>Cyanobacteriota</taxon>
        <taxon>Cyanophyceae</taxon>
        <taxon>Nodosilineales</taxon>
        <taxon>Cymatolegaceae</taxon>
        <taxon>Leptothoe</taxon>
        <taxon>Leptothoe kymatousa</taxon>
    </lineage>
</organism>
<evidence type="ECO:0000256" key="1">
    <source>
        <dbReference type="ARBA" id="ARBA00006479"/>
    </source>
</evidence>
<dbReference type="InterPro" id="IPR000600">
    <property type="entry name" value="ROK"/>
</dbReference>
<keyword evidence="4" id="KW-1185">Reference proteome</keyword>
<dbReference type="EMBL" id="JADOER010000015">
    <property type="protein sequence ID" value="MBT9313640.1"/>
    <property type="molecule type" value="Genomic_DNA"/>
</dbReference>
<comment type="caution">
    <text evidence="3">The sequence shown here is derived from an EMBL/GenBank/DDBJ whole genome shotgun (WGS) entry which is preliminary data.</text>
</comment>
<proteinExistence type="inferred from homology"/>